<protein>
    <submittedName>
        <fullName evidence="1">Amidoligase enzyme</fullName>
    </submittedName>
</protein>
<comment type="caution">
    <text evidence="1">The sequence shown here is derived from an EMBL/GenBank/DDBJ whole genome shotgun (WGS) entry which is preliminary data.</text>
</comment>
<dbReference type="RefSeq" id="WP_146376258.1">
    <property type="nucleotide sequence ID" value="NZ_DAWENJ010000066.1"/>
</dbReference>
<reference evidence="1 2" key="1">
    <citation type="submission" date="2019-07" db="EMBL/GenBank/DDBJ databases">
        <title>Genome sequencing of Parabacteroides distasonis iSURF_7.</title>
        <authorList>
            <person name="Degefu H.N."/>
            <person name="Ruoff K.L."/>
            <person name="Price C.E."/>
            <person name="Valls R.A."/>
            <person name="O'Toole G.A."/>
        </authorList>
    </citation>
    <scope>NUCLEOTIDE SEQUENCE [LARGE SCALE GENOMIC DNA]</scope>
    <source>
        <strain evidence="1 2">CFPLTA003_1B</strain>
    </source>
</reference>
<dbReference type="EMBL" id="VOHW01000025">
    <property type="protein sequence ID" value="TWV57751.1"/>
    <property type="molecule type" value="Genomic_DNA"/>
</dbReference>
<evidence type="ECO:0000313" key="1">
    <source>
        <dbReference type="EMBL" id="TWV57751.1"/>
    </source>
</evidence>
<dbReference type="AlphaFoldDB" id="A0A5C6K5T8"/>
<accession>A0A5C6K5T8</accession>
<proteinExistence type="predicted"/>
<dbReference type="PANTHER" id="PTHR36847">
    <property type="entry name" value="AMIDOLIGASE ENZYME"/>
    <property type="match status" value="1"/>
</dbReference>
<dbReference type="Proteomes" id="UP000315827">
    <property type="component" value="Unassembled WGS sequence"/>
</dbReference>
<organism evidence="1 2">
    <name type="scientific">Parabacteroides distasonis</name>
    <dbReference type="NCBI Taxonomy" id="823"/>
    <lineage>
        <taxon>Bacteria</taxon>
        <taxon>Pseudomonadati</taxon>
        <taxon>Bacteroidota</taxon>
        <taxon>Bacteroidia</taxon>
        <taxon>Bacteroidales</taxon>
        <taxon>Tannerellaceae</taxon>
        <taxon>Parabacteroides</taxon>
    </lineage>
</organism>
<dbReference type="PANTHER" id="PTHR36847:SF1">
    <property type="entry name" value="AMIDOLIGASE ENZYME"/>
    <property type="match status" value="1"/>
</dbReference>
<keyword evidence="1" id="KW-0436">Ligase</keyword>
<gene>
    <name evidence="1" type="ORF">FSA05_22615</name>
</gene>
<evidence type="ECO:0000313" key="2">
    <source>
        <dbReference type="Proteomes" id="UP000315827"/>
    </source>
</evidence>
<dbReference type="Pfam" id="PF12224">
    <property type="entry name" value="Amidoligase_2"/>
    <property type="match status" value="1"/>
</dbReference>
<sequence length="310" mass="35809">MEQRIANILAQTTTKTLKIQQLLMLGLTRRQVADLVTNGNYGFVQNVYAKMNLANPSVQILEMQSLDYSFTRRFGVEIEAYNCQMEILAEALREEGIQVTIEGYNHYTRNHWKLVTDSSLSGSNTFELVSPVLEGQTGLNELKKVCWILDACEVKVNASCGLHIHFDAANFDLQTWKNLAISYKHIESVIDKFMPESRRQNTYCRSLRNIMEQKINSAQSINELQRVAFGNTRYFKLNPQSYSRHKTIEFRQHAGSINYDKISQWILFLNGLVIFAQYQPISTGTALNDLPFLNDEQKSFFRLRTKKLNR</sequence>
<dbReference type="GO" id="GO:0016874">
    <property type="term" value="F:ligase activity"/>
    <property type="evidence" value="ECO:0007669"/>
    <property type="project" value="UniProtKB-KW"/>
</dbReference>
<dbReference type="InterPro" id="IPR022025">
    <property type="entry name" value="Amidoligase_2"/>
</dbReference>
<name>A0A5C6K5T8_PARDI</name>